<accession>A0A369A474</accession>
<gene>
    <name evidence="1" type="ORF">DES35_10324</name>
</gene>
<dbReference type="EMBL" id="QPJS01000003">
    <property type="protein sequence ID" value="RCX03146.1"/>
    <property type="molecule type" value="Genomic_DNA"/>
</dbReference>
<sequence>MISSGFLHKMAVYQDKPVKYYLNTEEDLFFLNELMGRKFKITYLGDIKCFCGKLVNNVFRMNFCYNCYYTLPEASEAILKPELSKAHLGIEERDLESEKAYQLQPHTVYLAISGGLKVGVTRTSQQITRWIDQGAIKALPILHTSNRYEAGVWEVELKKIFSDKTAWREMLRWNDPDVDLLAEKNKILETFRDRQNEFLDHSELFTFEYPSLEKPDKITTINIETKKSVEGILTGIRGQYLILDNNKVFNIRTYEGRHVEIEIT</sequence>
<dbReference type="Pfam" id="PF10977">
    <property type="entry name" value="DUF2797"/>
    <property type="match status" value="1"/>
</dbReference>
<protein>
    <submittedName>
        <fullName evidence="1">Uncharacterized protein DUF2797</fullName>
    </submittedName>
</protein>
<comment type="caution">
    <text evidence="1">The sequence shown here is derived from an EMBL/GenBank/DDBJ whole genome shotgun (WGS) entry which is preliminary data.</text>
</comment>
<evidence type="ECO:0000313" key="2">
    <source>
        <dbReference type="Proteomes" id="UP000253517"/>
    </source>
</evidence>
<dbReference type="AlphaFoldDB" id="A0A369A474"/>
<keyword evidence="2" id="KW-1185">Reference proteome</keyword>
<dbReference type="InterPro" id="IPR021246">
    <property type="entry name" value="DUF2797"/>
</dbReference>
<dbReference type="Proteomes" id="UP000253517">
    <property type="component" value="Unassembled WGS sequence"/>
</dbReference>
<name>A0A369A474_9FLAO</name>
<reference evidence="1 2" key="1">
    <citation type="submission" date="2018-07" db="EMBL/GenBank/DDBJ databases">
        <title>Genomic Encyclopedia of Type Strains, Phase IV (KMG-IV): sequencing the most valuable type-strain genomes for metagenomic binning, comparative biology and taxonomic classification.</title>
        <authorList>
            <person name="Goeker M."/>
        </authorList>
    </citation>
    <scope>NUCLEOTIDE SEQUENCE [LARGE SCALE GENOMIC DNA]</scope>
    <source>
        <strain evidence="1 2">DSM 21410</strain>
    </source>
</reference>
<dbReference type="RefSeq" id="WP_037358205.1">
    <property type="nucleotide sequence ID" value="NZ_JBEVAK010000003.1"/>
</dbReference>
<proteinExistence type="predicted"/>
<evidence type="ECO:0000313" key="1">
    <source>
        <dbReference type="EMBL" id="RCX03146.1"/>
    </source>
</evidence>
<organism evidence="1 2">
    <name type="scientific">Schleiferia thermophila</name>
    <dbReference type="NCBI Taxonomy" id="884107"/>
    <lineage>
        <taxon>Bacteria</taxon>
        <taxon>Pseudomonadati</taxon>
        <taxon>Bacteroidota</taxon>
        <taxon>Flavobacteriia</taxon>
        <taxon>Flavobacteriales</taxon>
        <taxon>Schleiferiaceae</taxon>
        <taxon>Schleiferia</taxon>
    </lineage>
</organism>